<protein>
    <submittedName>
        <fullName evidence="2">Uncharacterized protein</fullName>
    </submittedName>
</protein>
<proteinExistence type="predicted"/>
<gene>
    <name evidence="2" type="ORF">I7I53_11231</name>
</gene>
<accession>A0A8A1LEU0</accession>
<name>A0A8A1LEU0_AJEC8</name>
<evidence type="ECO:0000256" key="1">
    <source>
        <dbReference type="SAM" id="MobiDB-lite"/>
    </source>
</evidence>
<evidence type="ECO:0000313" key="2">
    <source>
        <dbReference type="EMBL" id="QSS50512.1"/>
    </source>
</evidence>
<reference evidence="2" key="1">
    <citation type="submission" date="2021-01" db="EMBL/GenBank/DDBJ databases">
        <title>Chromosome-level genome assembly of a human fungal pathogen reveals clustering of transcriptionally co-regulated genes.</title>
        <authorList>
            <person name="Voorhies M."/>
            <person name="Cohen S."/>
            <person name="Shea T.P."/>
            <person name="Petrus S."/>
            <person name="Munoz J.F."/>
            <person name="Poplawski S."/>
            <person name="Goldman W.E."/>
            <person name="Michael T."/>
            <person name="Cuomo C.A."/>
            <person name="Sil A."/>
            <person name="Beyhan S."/>
        </authorList>
    </citation>
    <scope>NUCLEOTIDE SEQUENCE</scope>
    <source>
        <strain evidence="2">H88</strain>
    </source>
</reference>
<dbReference type="AlphaFoldDB" id="A0A8A1LEU0"/>
<evidence type="ECO:0000313" key="3">
    <source>
        <dbReference type="Proteomes" id="UP000663419"/>
    </source>
</evidence>
<dbReference type="VEuPathDB" id="FungiDB:I7I53_11231"/>
<feature type="region of interest" description="Disordered" evidence="1">
    <location>
        <begin position="120"/>
        <end position="139"/>
    </location>
</feature>
<organism evidence="2 3">
    <name type="scientific">Ajellomyces capsulatus (strain H88)</name>
    <name type="common">Darling's disease fungus</name>
    <name type="synonym">Histoplasma capsulatum</name>
    <dbReference type="NCBI Taxonomy" id="544711"/>
    <lineage>
        <taxon>Eukaryota</taxon>
        <taxon>Fungi</taxon>
        <taxon>Dikarya</taxon>
        <taxon>Ascomycota</taxon>
        <taxon>Pezizomycotina</taxon>
        <taxon>Eurotiomycetes</taxon>
        <taxon>Eurotiomycetidae</taxon>
        <taxon>Onygenales</taxon>
        <taxon>Ajellomycetaceae</taxon>
        <taxon>Histoplasma</taxon>
    </lineage>
</organism>
<dbReference type="Proteomes" id="UP000663419">
    <property type="component" value="Chromosome 1"/>
</dbReference>
<dbReference type="EMBL" id="CP069102">
    <property type="protein sequence ID" value="QSS50512.1"/>
    <property type="molecule type" value="Genomic_DNA"/>
</dbReference>
<sequence length="175" mass="19435">MVFEAVGLESAVFSPLLSGATCVNIQFLKARFLPSFSSSPGLLIAELQLIFIPIFHSIQVQSIEEDGRQHPGLGTLIISKRSISPILSDGCSLYRVCICSVHRYHVPLSQGPTAPRLCTPSENGNELTKTRKSDFDDGLDSTMPRREAVKKKTKAERLAIFFSFLFFLKLKITIF</sequence>